<accession>A0A974PJG8</accession>
<keyword evidence="2" id="KW-1185">Reference proteome</keyword>
<dbReference type="EMBL" id="CP068596">
    <property type="protein sequence ID" value="QQZ64623.1"/>
    <property type="molecule type" value="Genomic_DNA"/>
</dbReference>
<keyword evidence="1" id="KW-0614">Plasmid</keyword>
<gene>
    <name evidence="1" type="ORF">JI735_33780</name>
</gene>
<name>A0A974PJG8_9BACL</name>
<dbReference type="RefSeq" id="WP_039835498.1">
    <property type="nucleotide sequence ID" value="NZ_CP068596.1"/>
</dbReference>
<sequence>MKPIYVQRQVSDTFVMLNFEITFKGIQKWLSMAGHTMDDAALFRALLMPGNIEPEQQSELLWLILHRYEDVFFQVNACMLDDTDDDASSPIHQLMLHMLNKRTLYGEQNTLLDLYLLIQEDRKADDPIYPTLHHMFDQAPAA</sequence>
<protein>
    <submittedName>
        <fullName evidence="1">Uncharacterized protein</fullName>
    </submittedName>
</protein>
<dbReference type="KEGG" id="pson:JI735_33780"/>
<organism evidence="1 2">
    <name type="scientific">Paenibacillus sonchi</name>
    <dbReference type="NCBI Taxonomy" id="373687"/>
    <lineage>
        <taxon>Bacteria</taxon>
        <taxon>Bacillati</taxon>
        <taxon>Bacillota</taxon>
        <taxon>Bacilli</taxon>
        <taxon>Bacillales</taxon>
        <taxon>Paenibacillaceae</taxon>
        <taxon>Paenibacillus</taxon>
        <taxon>Paenibacillus sonchi group</taxon>
    </lineage>
</organism>
<evidence type="ECO:0000313" key="2">
    <source>
        <dbReference type="Proteomes" id="UP000595841"/>
    </source>
</evidence>
<dbReference type="Proteomes" id="UP000595841">
    <property type="component" value="Plasmid unnamed1"/>
</dbReference>
<geneLocation type="plasmid" evidence="1 2">
    <name>unnamed1</name>
</geneLocation>
<dbReference type="AlphaFoldDB" id="A0A974PJG8"/>
<evidence type="ECO:0000313" key="1">
    <source>
        <dbReference type="EMBL" id="QQZ64623.1"/>
    </source>
</evidence>
<reference evidence="1 2" key="1">
    <citation type="submission" date="2021-01" db="EMBL/GenBank/DDBJ databases">
        <title>Whole genome sequence of Paenibacillus sonchi LMG 24727 for comparative genomics.</title>
        <authorList>
            <person name="Lee G."/>
            <person name="Kim M.-J."/>
            <person name="Lim K."/>
            <person name="Shin J.-H."/>
        </authorList>
    </citation>
    <scope>NUCLEOTIDE SEQUENCE [LARGE SCALE GENOMIC DNA]</scope>
    <source>
        <strain evidence="1 2">LMG 24727</strain>
        <plasmid evidence="1 2">unnamed1</plasmid>
    </source>
</reference>
<proteinExistence type="predicted"/>